<dbReference type="AlphaFoldDB" id="A0AAW0TZY4"/>
<name>A0AAW0TZY4_SCYPA</name>
<keyword evidence="2" id="KW-1185">Reference proteome</keyword>
<protein>
    <submittedName>
        <fullName evidence="1">Uncharacterized protein</fullName>
    </submittedName>
</protein>
<comment type="caution">
    <text evidence="1">The sequence shown here is derived from an EMBL/GenBank/DDBJ whole genome shotgun (WGS) entry which is preliminary data.</text>
</comment>
<organism evidence="1 2">
    <name type="scientific">Scylla paramamosain</name>
    <name type="common">Mud crab</name>
    <dbReference type="NCBI Taxonomy" id="85552"/>
    <lineage>
        <taxon>Eukaryota</taxon>
        <taxon>Metazoa</taxon>
        <taxon>Ecdysozoa</taxon>
        <taxon>Arthropoda</taxon>
        <taxon>Crustacea</taxon>
        <taxon>Multicrustacea</taxon>
        <taxon>Malacostraca</taxon>
        <taxon>Eumalacostraca</taxon>
        <taxon>Eucarida</taxon>
        <taxon>Decapoda</taxon>
        <taxon>Pleocyemata</taxon>
        <taxon>Brachyura</taxon>
        <taxon>Eubrachyura</taxon>
        <taxon>Portunoidea</taxon>
        <taxon>Portunidae</taxon>
        <taxon>Portuninae</taxon>
        <taxon>Scylla</taxon>
    </lineage>
</organism>
<sequence length="218" mass="25542">MERVEELRQNIKEAFEAFHGVQEEKWQLVQDFHNSVMEILLKEVSDNFRANLEAYLEMRNENLHVTLKNMDECLNQASAAHADITDYRMQLMQACNHNIQPPFSAPEESILVNGQGIKDLHNVSSEAEQCVMEVSELQEQACTLMNTLWENIPQMIDTMVNEAVVEVKKYDERRLRKAEETWQRGIEELNKAVQVLENMEKVKQQIECLCRMFRKPDN</sequence>
<evidence type="ECO:0000313" key="1">
    <source>
        <dbReference type="EMBL" id="KAK8391727.1"/>
    </source>
</evidence>
<reference evidence="1 2" key="1">
    <citation type="submission" date="2023-03" db="EMBL/GenBank/DDBJ databases">
        <title>High-quality genome of Scylla paramamosain provides insights in environmental adaptation.</title>
        <authorList>
            <person name="Zhang L."/>
        </authorList>
    </citation>
    <scope>NUCLEOTIDE SEQUENCE [LARGE SCALE GENOMIC DNA]</scope>
    <source>
        <strain evidence="1">LZ_2023a</strain>
        <tissue evidence="1">Muscle</tissue>
    </source>
</reference>
<gene>
    <name evidence="1" type="ORF">O3P69_017330</name>
</gene>
<proteinExistence type="predicted"/>
<evidence type="ECO:0000313" key="2">
    <source>
        <dbReference type="Proteomes" id="UP001487740"/>
    </source>
</evidence>
<accession>A0AAW0TZY4</accession>
<dbReference type="EMBL" id="JARAKH010000024">
    <property type="protein sequence ID" value="KAK8391727.1"/>
    <property type="molecule type" value="Genomic_DNA"/>
</dbReference>
<dbReference type="Proteomes" id="UP001487740">
    <property type="component" value="Unassembled WGS sequence"/>
</dbReference>